<dbReference type="SMART" id="SM00028">
    <property type="entry name" value="TPR"/>
    <property type="match status" value="12"/>
</dbReference>
<evidence type="ECO:0000256" key="1">
    <source>
        <dbReference type="PROSITE-ProRule" id="PRU00339"/>
    </source>
</evidence>
<dbReference type="InterPro" id="IPR019734">
    <property type="entry name" value="TPR_rpt"/>
</dbReference>
<feature type="region of interest" description="Disordered" evidence="2">
    <location>
        <begin position="1"/>
        <end position="44"/>
    </location>
</feature>
<dbReference type="Gene3D" id="1.25.40.10">
    <property type="entry name" value="Tetratricopeptide repeat domain"/>
    <property type="match status" value="5"/>
</dbReference>
<proteinExistence type="predicted"/>
<dbReference type="PROSITE" id="PS50005">
    <property type="entry name" value="TPR"/>
    <property type="match status" value="3"/>
</dbReference>
<keyword evidence="5" id="KW-1185">Reference proteome</keyword>
<sequence length="917" mass="98719">MSAGGAATHPPAVDAEAPAPPPSLPPPAQTSAADPPASAPPEPAEARLAELERALVVADGEVGGIEGLLRASPTPLDLDQLKQLRTRVPVLYGEVERLQLQVDAVAADGTLRAARKRLTEGSAALSERVQQLPPLLEHAARELAERYKAEGNGCFRAHDFGGAITRYSRAIAADHGNAVYLANRSAAHQARGEWAEAASDAKECVRLDVSYAKGYTFLIKSQLALGEHAAAVRTLQAAPMALLEHADVKAVGETLRAQVKAAGNAAFKAGKHDEAIELYSSLLSLDPSQAVFYSNRSAAYQAKQRWHEAEADARCCVRADPLFVKGYLHLAKVQLQQRKHEAAMETVQRGVARLQEEGLREGTQPLQELARTIASQTPRAAADAPAAPPPSGEADSADEWKARGNERYKAGEYAEAVRCYTRAIGAAPHRGAYYGNRAACWMMLGQLERAVDDCSQGLRQEGGGAAGSKLRVRQGTALVRMGKLQRALDVLQARRRRRRRALPHAPHPHRPPPQEGEADAAVEAQRREVGQLLAAQRRGEAALDAADFSVAKACFTRLVDGGATADAQLRLQLARSHAGLREQRECAAQAQQALALDADLLAAYLVRSAALHAMGQRDKAARLLREALARDPEHEEAARALRALRRRAADEARLKEGAAAAMARRRFEEAAALCAEGLRLDADDAPLRAHFCEVRARAYAMLGRARAQGVTRAQREAASGGPAEEGRVRLAASEAVPAEDPADPRAGVAACWRRSLHDAAAAIAADEAAVQPYLLKAQALQQMERWAEAEATLQQCVARAEGARGDQQVLGKLAEAQFLIRKAARPDLYALLGVTGVGSKASEKEIRAAYKKAALLVHPDRLADADEATRKKAEAKFKELGSALDILTNEFTRKLWDEGHDLESIAQRVQMQKQQPH</sequence>
<dbReference type="EMBL" id="JBGBPQ010000009">
    <property type="protein sequence ID" value="KAL1519757.1"/>
    <property type="molecule type" value="Genomic_DNA"/>
</dbReference>
<dbReference type="PANTHER" id="PTHR44200:SF1">
    <property type="entry name" value="DNAJ HOMOLOG SUBFAMILY C MEMBER 7"/>
    <property type="match status" value="1"/>
</dbReference>
<dbReference type="SUPFAM" id="SSF46565">
    <property type="entry name" value="Chaperone J-domain"/>
    <property type="match status" value="1"/>
</dbReference>
<dbReference type="InterPro" id="IPR036869">
    <property type="entry name" value="J_dom_sf"/>
</dbReference>
<feature type="region of interest" description="Disordered" evidence="2">
    <location>
        <begin position="375"/>
        <end position="399"/>
    </location>
</feature>
<dbReference type="SMART" id="SM00271">
    <property type="entry name" value="DnaJ"/>
    <property type="match status" value="1"/>
</dbReference>
<organism evidence="4 5">
    <name type="scientific">Prymnesium parvum</name>
    <name type="common">Toxic golden alga</name>
    <dbReference type="NCBI Taxonomy" id="97485"/>
    <lineage>
        <taxon>Eukaryota</taxon>
        <taxon>Haptista</taxon>
        <taxon>Haptophyta</taxon>
        <taxon>Prymnesiophyceae</taxon>
        <taxon>Prymnesiales</taxon>
        <taxon>Prymnesiaceae</taxon>
        <taxon>Prymnesium</taxon>
    </lineage>
</organism>
<dbReference type="PANTHER" id="PTHR44200">
    <property type="entry name" value="DNAJ HOMOLOG SUBFAMILY C MEMBER 7"/>
    <property type="match status" value="1"/>
</dbReference>
<dbReference type="Pfam" id="PF00226">
    <property type="entry name" value="DnaJ"/>
    <property type="match status" value="1"/>
</dbReference>
<feature type="domain" description="J" evidence="3">
    <location>
        <begin position="827"/>
        <end position="900"/>
    </location>
</feature>
<evidence type="ECO:0000256" key="2">
    <source>
        <dbReference type="SAM" id="MobiDB-lite"/>
    </source>
</evidence>
<accession>A0AB34JG57</accession>
<dbReference type="Pfam" id="PF13414">
    <property type="entry name" value="TPR_11"/>
    <property type="match status" value="1"/>
</dbReference>
<dbReference type="PROSITE" id="PS50076">
    <property type="entry name" value="DNAJ_2"/>
    <property type="match status" value="1"/>
</dbReference>
<comment type="caution">
    <text evidence="4">The sequence shown here is derived from an EMBL/GenBank/DDBJ whole genome shotgun (WGS) entry which is preliminary data.</text>
</comment>
<feature type="compositionally biased region" description="Pro residues" evidence="2">
    <location>
        <begin position="18"/>
        <end position="28"/>
    </location>
</feature>
<dbReference type="InterPro" id="IPR052758">
    <property type="entry name" value="SRC_co-chaperone"/>
</dbReference>
<feature type="compositionally biased region" description="Low complexity" evidence="2">
    <location>
        <begin position="375"/>
        <end position="385"/>
    </location>
</feature>
<evidence type="ECO:0000313" key="4">
    <source>
        <dbReference type="EMBL" id="KAL1519757.1"/>
    </source>
</evidence>
<dbReference type="InterPro" id="IPR011990">
    <property type="entry name" value="TPR-like_helical_dom_sf"/>
</dbReference>
<feature type="compositionally biased region" description="Basic residues" evidence="2">
    <location>
        <begin position="500"/>
        <end position="510"/>
    </location>
</feature>
<dbReference type="PRINTS" id="PR00625">
    <property type="entry name" value="JDOMAIN"/>
</dbReference>
<feature type="region of interest" description="Disordered" evidence="2">
    <location>
        <begin position="500"/>
        <end position="521"/>
    </location>
</feature>
<dbReference type="Gene3D" id="1.10.287.110">
    <property type="entry name" value="DnaJ domain"/>
    <property type="match status" value="1"/>
</dbReference>
<reference evidence="4 5" key="1">
    <citation type="journal article" date="2024" name="Science">
        <title>Giant polyketide synthase enzymes in the biosynthesis of giant marine polyether toxins.</title>
        <authorList>
            <person name="Fallon T.R."/>
            <person name="Shende V.V."/>
            <person name="Wierzbicki I.H."/>
            <person name="Pendleton A.L."/>
            <person name="Watervoot N.F."/>
            <person name="Auber R.P."/>
            <person name="Gonzalez D.J."/>
            <person name="Wisecaver J.H."/>
            <person name="Moore B.S."/>
        </authorList>
    </citation>
    <scope>NUCLEOTIDE SEQUENCE [LARGE SCALE GENOMIC DNA]</scope>
    <source>
        <strain evidence="4 5">12B1</strain>
    </source>
</reference>
<dbReference type="Proteomes" id="UP001515480">
    <property type="component" value="Unassembled WGS sequence"/>
</dbReference>
<dbReference type="CDD" id="cd06257">
    <property type="entry name" value="DnaJ"/>
    <property type="match status" value="1"/>
</dbReference>
<gene>
    <name evidence="4" type="ORF">AB1Y20_023265</name>
</gene>
<dbReference type="AlphaFoldDB" id="A0AB34JG57"/>
<feature type="repeat" description="TPR" evidence="1">
    <location>
        <begin position="256"/>
        <end position="289"/>
    </location>
</feature>
<feature type="repeat" description="TPR" evidence="1">
    <location>
        <begin position="397"/>
        <end position="430"/>
    </location>
</feature>
<evidence type="ECO:0000313" key="5">
    <source>
        <dbReference type="Proteomes" id="UP001515480"/>
    </source>
</evidence>
<protein>
    <recommendedName>
        <fullName evidence="3">J domain-containing protein</fullName>
    </recommendedName>
</protein>
<name>A0AB34JG57_PRYPA</name>
<feature type="repeat" description="TPR" evidence="1">
    <location>
        <begin position="601"/>
        <end position="634"/>
    </location>
</feature>
<dbReference type="SUPFAM" id="SSF48452">
    <property type="entry name" value="TPR-like"/>
    <property type="match status" value="5"/>
</dbReference>
<dbReference type="InterPro" id="IPR001623">
    <property type="entry name" value="DnaJ_domain"/>
</dbReference>
<evidence type="ECO:0000259" key="3">
    <source>
        <dbReference type="PROSITE" id="PS50076"/>
    </source>
</evidence>
<keyword evidence="1" id="KW-0802">TPR repeat</keyword>